<sequence length="390" mass="44010">MENDEAIDFEALSKEYPLFFSPANQKSLGEIFPAKATPQPTTFQENDINNPKLFLNYEDYMLDDQISKLSPYNITDKSKRKTDIVSSIEYSLNKFRSPPPSNKTRVSSSKKVLPAKNSNSSKNKSNDFNSNQNPKNTKLSLNSPQNVSTNKSEHSNLSPRSNIKSSPTLDNNSQKDAHKNVQCNGPNNEAQNLPEKKCLQLQPIDIPKTLAKEHKEAGVQTPKSLSKKKFNIPPPPPPPLLNGYHIMFDYEPKNPQRRQTLSSGIEKVFYLNGDVSVHYKSGKVKIRHQNTTLTKFTNGDVLQEFLDGTTAYRYSQSGTVELKLPDNTTILEFADGQREKRTPDGEVTVNFGSGIFMKVDSKGQWTMVHSNTHENDNNKIVLFEKEKINE</sequence>
<dbReference type="InterPro" id="IPR026581">
    <property type="entry name" value="TCP10L/CENPJ"/>
</dbReference>
<reference evidence="3" key="1">
    <citation type="submission" date="2016-10" db="EMBL/GenBank/DDBJ databases">
        <authorList>
            <person name="Benchimol M."/>
            <person name="Almeida L.G."/>
            <person name="Vasconcelos A.T."/>
            <person name="Perreira-Neves A."/>
            <person name="Rosa I.A."/>
            <person name="Tasca T."/>
            <person name="Bogo M.R."/>
            <person name="de Souza W."/>
        </authorList>
    </citation>
    <scope>NUCLEOTIDE SEQUENCE [LARGE SCALE GENOMIC DNA]</scope>
    <source>
        <strain evidence="3">K</strain>
    </source>
</reference>
<dbReference type="GeneID" id="94845957"/>
<feature type="compositionally biased region" description="Low complexity" evidence="2">
    <location>
        <begin position="116"/>
        <end position="133"/>
    </location>
</feature>
<dbReference type="Proteomes" id="UP000179807">
    <property type="component" value="Unassembled WGS sequence"/>
</dbReference>
<keyword evidence="4" id="KW-1185">Reference proteome</keyword>
<dbReference type="PANTHER" id="PTHR10331:SF6">
    <property type="entry name" value="SPINDLE ASSEMBLY ABNORMAL 4"/>
    <property type="match status" value="1"/>
</dbReference>
<name>A0A1J4JBT1_9EUKA</name>
<feature type="compositionally biased region" description="Polar residues" evidence="2">
    <location>
        <begin position="134"/>
        <end position="172"/>
    </location>
</feature>
<dbReference type="Gene3D" id="2.60.450.20">
    <property type="match status" value="1"/>
</dbReference>
<comment type="similarity">
    <text evidence="1">Belongs to the TCP10 family.</text>
</comment>
<protein>
    <recommendedName>
        <fullName evidence="5">Centromere protein J C-terminal domain-containing protein</fullName>
    </recommendedName>
</protein>
<dbReference type="AlphaFoldDB" id="A0A1J4JBT1"/>
<accession>A0A1J4JBT1</accession>
<dbReference type="InterPro" id="IPR047002">
    <property type="entry name" value="Tcp10_C_sf"/>
</dbReference>
<organism evidence="3 4">
    <name type="scientific">Tritrichomonas foetus</name>
    <dbReference type="NCBI Taxonomy" id="1144522"/>
    <lineage>
        <taxon>Eukaryota</taxon>
        <taxon>Metamonada</taxon>
        <taxon>Parabasalia</taxon>
        <taxon>Tritrichomonadida</taxon>
        <taxon>Tritrichomonadidae</taxon>
        <taxon>Tritrichomonas</taxon>
    </lineage>
</organism>
<dbReference type="OrthoDB" id="10252174at2759"/>
<evidence type="ECO:0000256" key="1">
    <source>
        <dbReference type="ARBA" id="ARBA00005627"/>
    </source>
</evidence>
<evidence type="ECO:0000313" key="4">
    <source>
        <dbReference type="Proteomes" id="UP000179807"/>
    </source>
</evidence>
<feature type="compositionally biased region" description="Polar residues" evidence="2">
    <location>
        <begin position="181"/>
        <end position="191"/>
    </location>
</feature>
<dbReference type="RefSeq" id="XP_068349783.1">
    <property type="nucleotide sequence ID" value="XM_068511253.1"/>
</dbReference>
<evidence type="ECO:0000256" key="2">
    <source>
        <dbReference type="SAM" id="MobiDB-lite"/>
    </source>
</evidence>
<dbReference type="EMBL" id="MLAK01001161">
    <property type="protein sequence ID" value="OHS96646.1"/>
    <property type="molecule type" value="Genomic_DNA"/>
</dbReference>
<dbReference type="PANTHER" id="PTHR10331">
    <property type="entry name" value="T COMPLEX PROTEIN 10"/>
    <property type="match status" value="1"/>
</dbReference>
<evidence type="ECO:0008006" key="5">
    <source>
        <dbReference type="Google" id="ProtNLM"/>
    </source>
</evidence>
<gene>
    <name evidence="3" type="ORF">TRFO_37143</name>
</gene>
<proteinExistence type="inferred from homology"/>
<comment type="caution">
    <text evidence="3">The sequence shown here is derived from an EMBL/GenBank/DDBJ whole genome shotgun (WGS) entry which is preliminary data.</text>
</comment>
<dbReference type="VEuPathDB" id="TrichDB:TRFO_37143"/>
<feature type="region of interest" description="Disordered" evidence="2">
    <location>
        <begin position="93"/>
        <end position="192"/>
    </location>
</feature>
<feature type="region of interest" description="Disordered" evidence="2">
    <location>
        <begin position="213"/>
        <end position="234"/>
    </location>
</feature>
<evidence type="ECO:0000313" key="3">
    <source>
        <dbReference type="EMBL" id="OHS96646.1"/>
    </source>
</evidence>